<dbReference type="OrthoDB" id="131038at2157"/>
<dbReference type="SUPFAM" id="SSF53756">
    <property type="entry name" value="UDP-Glycosyltransferase/glycogen phosphorylase"/>
    <property type="match status" value="1"/>
</dbReference>
<dbReference type="Gene3D" id="3.40.50.2000">
    <property type="entry name" value="Glycogen Phosphorylase B"/>
    <property type="match status" value="2"/>
</dbReference>
<dbReference type="RefSeq" id="WP_074793833.1">
    <property type="nucleotide sequence ID" value="NZ_FOAD01000004.1"/>
</dbReference>
<dbReference type="PANTHER" id="PTHR12526">
    <property type="entry name" value="GLYCOSYLTRANSFERASE"/>
    <property type="match status" value="1"/>
</dbReference>
<proteinExistence type="predicted"/>
<dbReference type="Pfam" id="PF13439">
    <property type="entry name" value="Glyco_transf_4"/>
    <property type="match status" value="1"/>
</dbReference>
<dbReference type="InterPro" id="IPR028098">
    <property type="entry name" value="Glyco_trans_4-like_N"/>
</dbReference>
<dbReference type="Pfam" id="PF00534">
    <property type="entry name" value="Glycos_transf_1"/>
    <property type="match status" value="1"/>
</dbReference>
<evidence type="ECO:0000256" key="1">
    <source>
        <dbReference type="SAM" id="MobiDB-lite"/>
    </source>
</evidence>
<evidence type="ECO:0000313" key="5">
    <source>
        <dbReference type="Proteomes" id="UP000183894"/>
    </source>
</evidence>
<feature type="domain" description="Glycosyltransferase subfamily 4-like N-terminal" evidence="3">
    <location>
        <begin position="43"/>
        <end position="212"/>
    </location>
</feature>
<dbReference type="EMBL" id="FOAD01000004">
    <property type="protein sequence ID" value="SEL38736.1"/>
    <property type="molecule type" value="Genomic_DNA"/>
</dbReference>
<reference evidence="4 5" key="1">
    <citation type="submission" date="2016-10" db="EMBL/GenBank/DDBJ databases">
        <authorList>
            <person name="de Groot N.N."/>
        </authorList>
    </citation>
    <scope>NUCLEOTIDE SEQUENCE [LARGE SCALE GENOMIC DNA]</scope>
    <source>
        <strain evidence="4 5">CDM_5</strain>
    </source>
</reference>
<evidence type="ECO:0000313" key="4">
    <source>
        <dbReference type="EMBL" id="SEL38736.1"/>
    </source>
</evidence>
<dbReference type="InterPro" id="IPR001296">
    <property type="entry name" value="Glyco_trans_1"/>
</dbReference>
<dbReference type="GO" id="GO:0016757">
    <property type="term" value="F:glycosyltransferase activity"/>
    <property type="evidence" value="ECO:0007669"/>
    <property type="project" value="InterPro"/>
</dbReference>
<name>A0A1H7PT36_HALLR</name>
<feature type="region of interest" description="Disordered" evidence="1">
    <location>
        <begin position="1"/>
        <end position="25"/>
    </location>
</feature>
<evidence type="ECO:0000259" key="2">
    <source>
        <dbReference type="Pfam" id="PF00534"/>
    </source>
</evidence>
<keyword evidence="4" id="KW-0808">Transferase</keyword>
<dbReference type="PANTHER" id="PTHR12526:SF630">
    <property type="entry name" value="GLYCOSYLTRANSFERASE"/>
    <property type="match status" value="1"/>
</dbReference>
<dbReference type="AlphaFoldDB" id="A0A1H7PT36"/>
<gene>
    <name evidence="4" type="ORF">SAMN04488691_104186</name>
</gene>
<protein>
    <submittedName>
        <fullName evidence="4">Glycosyltransferase involved in cell wall bisynthesis</fullName>
    </submittedName>
</protein>
<feature type="domain" description="Glycosyl transferase family 1" evidence="2">
    <location>
        <begin position="224"/>
        <end position="385"/>
    </location>
</feature>
<organism evidence="4 5">
    <name type="scientific">Haloferax larsenii</name>
    <dbReference type="NCBI Taxonomy" id="302484"/>
    <lineage>
        <taxon>Archaea</taxon>
        <taxon>Methanobacteriati</taxon>
        <taxon>Methanobacteriota</taxon>
        <taxon>Stenosarchaea group</taxon>
        <taxon>Halobacteria</taxon>
        <taxon>Halobacteriales</taxon>
        <taxon>Haloferacaceae</taxon>
        <taxon>Haloferax</taxon>
    </lineage>
</organism>
<evidence type="ECO:0000259" key="3">
    <source>
        <dbReference type="Pfam" id="PF13439"/>
    </source>
</evidence>
<sequence>MSTDTPTEYETERRPAATPVEATRRERPDDRLEIWYFIGALTVGGAERTLVDLVNGLDRERYDPTIWTLFDENRLADTVDPAVPIRTLGLGAQTRADDAAFVEGGSNPFDYVRAPLRFVRAVRREQPDIVQSFLFYDNTIARLVGLVAPKTTIVTGARGLQNISNPVIRAIDTALIPLSDRIISNSNAGADAYVSRGASPERVGVVHNGRDLTTFTDAEPAGLRAELGLDADTRLVGVVSRLVERKGQRDLIDAWPGIRRAHPDAHLVLVGDGVLRDEFADLAVDRGVSNSVHFLGTRDDVPNVLADLDLFAFPSHWEGLPGALLEAMAAGVPIVATDIPGNDELVTDGETGVLVPAHDPAALCGAISGVLAHPSKAERYGRAAQADAVDRFGLGRMVSEFEALYESLRGD</sequence>
<dbReference type="Proteomes" id="UP000183894">
    <property type="component" value="Unassembled WGS sequence"/>
</dbReference>
<accession>A0A1H7PT36</accession>